<dbReference type="InterPro" id="IPR050204">
    <property type="entry name" value="AraC_XylS_family_regulators"/>
</dbReference>
<evidence type="ECO:0000256" key="3">
    <source>
        <dbReference type="ARBA" id="ARBA00023163"/>
    </source>
</evidence>
<comment type="caution">
    <text evidence="5">The sequence shown here is derived from an EMBL/GenBank/DDBJ whole genome shotgun (WGS) entry which is preliminary data.</text>
</comment>
<dbReference type="GO" id="GO:0003700">
    <property type="term" value="F:DNA-binding transcription factor activity"/>
    <property type="evidence" value="ECO:0007669"/>
    <property type="project" value="InterPro"/>
</dbReference>
<dbReference type="PANTHER" id="PTHR46796:SF13">
    <property type="entry name" value="HTH-TYPE TRANSCRIPTIONAL ACTIVATOR RHAS"/>
    <property type="match status" value="1"/>
</dbReference>
<dbReference type="Gene3D" id="1.10.10.60">
    <property type="entry name" value="Homeodomain-like"/>
    <property type="match status" value="1"/>
</dbReference>
<feature type="domain" description="HTH araC/xylS-type" evidence="4">
    <location>
        <begin position="175"/>
        <end position="260"/>
    </location>
</feature>
<dbReference type="Pfam" id="PF12833">
    <property type="entry name" value="HTH_18"/>
    <property type="match status" value="1"/>
</dbReference>
<gene>
    <name evidence="5" type="ORF">EGT74_19820</name>
</gene>
<keyword evidence="1" id="KW-0805">Transcription regulation</keyword>
<evidence type="ECO:0000313" key="5">
    <source>
        <dbReference type="EMBL" id="RPE09250.1"/>
    </source>
</evidence>
<keyword evidence="2" id="KW-0238">DNA-binding</keyword>
<dbReference type="OrthoDB" id="635259at2"/>
<dbReference type="Proteomes" id="UP000278351">
    <property type="component" value="Unassembled WGS sequence"/>
</dbReference>
<dbReference type="SMART" id="SM00342">
    <property type="entry name" value="HTH_ARAC"/>
    <property type="match status" value="1"/>
</dbReference>
<dbReference type="AlphaFoldDB" id="A0A3N4PZX5"/>
<dbReference type="EMBL" id="RPDH01000002">
    <property type="protein sequence ID" value="RPE09250.1"/>
    <property type="molecule type" value="Genomic_DNA"/>
</dbReference>
<evidence type="ECO:0000259" key="4">
    <source>
        <dbReference type="PROSITE" id="PS01124"/>
    </source>
</evidence>
<dbReference type="InterPro" id="IPR018060">
    <property type="entry name" value="HTH_AraC"/>
</dbReference>
<proteinExistence type="predicted"/>
<dbReference type="PROSITE" id="PS01124">
    <property type="entry name" value="HTH_ARAC_FAMILY_2"/>
    <property type="match status" value="1"/>
</dbReference>
<evidence type="ECO:0000256" key="1">
    <source>
        <dbReference type="ARBA" id="ARBA00023015"/>
    </source>
</evidence>
<dbReference type="RefSeq" id="WP_123848249.1">
    <property type="nucleotide sequence ID" value="NZ_RPDH01000002.1"/>
</dbReference>
<dbReference type="GO" id="GO:0043565">
    <property type="term" value="F:sequence-specific DNA binding"/>
    <property type="evidence" value="ECO:0007669"/>
    <property type="project" value="InterPro"/>
</dbReference>
<keyword evidence="3" id="KW-0804">Transcription</keyword>
<sequence>MQATGTFYEAPAALSSAIQHFYHIKGVADEVAHLAPNFDMLLVFNFGAPMPFAFADEFPSNQVVVKTAVLGPLKKMFNYRLTAESDTLAVVFVLDGFYRLFQATPDETDAAKLAESEGLQELWQTLKDTPHTEDRVMLLGEYLQSMLRAPEEGAIPLVNGLPYFDNPLVQPAKAIAQDTGVSERTVQTRFRKYTGYSAKEVLRFIRFKQVLHRIREQVANGTRDIDWMDMVHDFGYHDQSHLIKDFRFYMGMAPEHFMKEIRENGFCVSRPGKYY</sequence>
<reference evidence="5 6" key="1">
    <citation type="submission" date="2018-11" db="EMBL/GenBank/DDBJ databases">
        <title>Chitinophaga lutea sp.nov., isolate from arsenic contaminated soil.</title>
        <authorList>
            <person name="Zong Y."/>
        </authorList>
    </citation>
    <scope>NUCLEOTIDE SEQUENCE [LARGE SCALE GENOMIC DNA]</scope>
    <source>
        <strain evidence="5 6">ZY74</strain>
    </source>
</reference>
<organism evidence="5 6">
    <name type="scientific">Chitinophaga lutea</name>
    <dbReference type="NCBI Taxonomy" id="2488634"/>
    <lineage>
        <taxon>Bacteria</taxon>
        <taxon>Pseudomonadati</taxon>
        <taxon>Bacteroidota</taxon>
        <taxon>Chitinophagia</taxon>
        <taxon>Chitinophagales</taxon>
        <taxon>Chitinophagaceae</taxon>
        <taxon>Chitinophaga</taxon>
    </lineage>
</organism>
<keyword evidence="6" id="KW-1185">Reference proteome</keyword>
<name>A0A3N4PZX5_9BACT</name>
<accession>A0A3N4PZX5</accession>
<dbReference type="PANTHER" id="PTHR46796">
    <property type="entry name" value="HTH-TYPE TRANSCRIPTIONAL ACTIVATOR RHAS-RELATED"/>
    <property type="match status" value="1"/>
</dbReference>
<evidence type="ECO:0000256" key="2">
    <source>
        <dbReference type="ARBA" id="ARBA00023125"/>
    </source>
</evidence>
<protein>
    <submittedName>
        <fullName evidence="5">AraC family transcriptional regulator</fullName>
    </submittedName>
</protein>
<evidence type="ECO:0000313" key="6">
    <source>
        <dbReference type="Proteomes" id="UP000278351"/>
    </source>
</evidence>